<dbReference type="CDD" id="cd17574">
    <property type="entry name" value="REC_OmpR"/>
    <property type="match status" value="1"/>
</dbReference>
<dbReference type="RefSeq" id="WP_101311752.1">
    <property type="nucleotide sequence ID" value="NZ_CAXXEE010000003.1"/>
</dbReference>
<evidence type="ECO:0000259" key="6">
    <source>
        <dbReference type="PROSITE" id="PS50110"/>
    </source>
</evidence>
<dbReference type="SMART" id="SM00862">
    <property type="entry name" value="Trans_reg_C"/>
    <property type="match status" value="1"/>
</dbReference>
<evidence type="ECO:0000313" key="9">
    <source>
        <dbReference type="Proteomes" id="UP000233618"/>
    </source>
</evidence>
<keyword evidence="3 5" id="KW-0238">DNA-binding</keyword>
<dbReference type="Gene3D" id="3.40.50.2300">
    <property type="match status" value="1"/>
</dbReference>
<accession>A0A2N3HRI8</accession>
<dbReference type="Pfam" id="PF00486">
    <property type="entry name" value="Trans_reg_C"/>
    <property type="match status" value="1"/>
</dbReference>
<feature type="domain" description="OmpR/PhoB-type" evidence="7">
    <location>
        <begin position="132"/>
        <end position="229"/>
    </location>
</feature>
<reference evidence="8 9" key="1">
    <citation type="journal article" date="2017" name="Front. Microbiol.">
        <title>Labilibaculum manganireducens gen. nov., sp. nov. and Labilibaculum filiforme sp. nov., Novel Bacteroidetes Isolated from Subsurface Sediments of the Baltic Sea.</title>
        <authorList>
            <person name="Vandieken V."/>
            <person name="Marshall I.P."/>
            <person name="Niemann H."/>
            <person name="Engelen B."/>
            <person name="Cypionka H."/>
        </authorList>
    </citation>
    <scope>NUCLEOTIDE SEQUENCE [LARGE SCALE GENOMIC DNA]</scope>
    <source>
        <strain evidence="8 9">59.10-2M</strain>
    </source>
</reference>
<keyword evidence="2" id="KW-0902">Two-component regulatory system</keyword>
<proteinExistence type="predicted"/>
<evidence type="ECO:0000259" key="7">
    <source>
        <dbReference type="PROSITE" id="PS51755"/>
    </source>
</evidence>
<dbReference type="SMART" id="SM00448">
    <property type="entry name" value="REC"/>
    <property type="match status" value="1"/>
</dbReference>
<evidence type="ECO:0000256" key="1">
    <source>
        <dbReference type="ARBA" id="ARBA00022553"/>
    </source>
</evidence>
<keyword evidence="1 4" id="KW-0597">Phosphoprotein</keyword>
<gene>
    <name evidence="8" type="ORF">BZG01_20655</name>
</gene>
<dbReference type="InterPro" id="IPR011006">
    <property type="entry name" value="CheY-like_superfamily"/>
</dbReference>
<dbReference type="Pfam" id="PF00072">
    <property type="entry name" value="Response_reg"/>
    <property type="match status" value="1"/>
</dbReference>
<dbReference type="InterPro" id="IPR001789">
    <property type="entry name" value="Sig_transdc_resp-reg_receiver"/>
</dbReference>
<dbReference type="InterPro" id="IPR036388">
    <property type="entry name" value="WH-like_DNA-bd_sf"/>
</dbReference>
<dbReference type="InterPro" id="IPR001867">
    <property type="entry name" value="OmpR/PhoB-type_DNA-bd"/>
</dbReference>
<evidence type="ECO:0000313" key="8">
    <source>
        <dbReference type="EMBL" id="PKQ60666.1"/>
    </source>
</evidence>
<dbReference type="GO" id="GO:0006355">
    <property type="term" value="P:regulation of DNA-templated transcription"/>
    <property type="evidence" value="ECO:0007669"/>
    <property type="project" value="InterPro"/>
</dbReference>
<feature type="DNA-binding region" description="OmpR/PhoB-type" evidence="5">
    <location>
        <begin position="132"/>
        <end position="229"/>
    </location>
</feature>
<dbReference type="Proteomes" id="UP000233618">
    <property type="component" value="Unassembled WGS sequence"/>
</dbReference>
<dbReference type="InterPro" id="IPR039420">
    <property type="entry name" value="WalR-like"/>
</dbReference>
<evidence type="ECO:0000256" key="3">
    <source>
        <dbReference type="ARBA" id="ARBA00023125"/>
    </source>
</evidence>
<evidence type="ECO:0000256" key="2">
    <source>
        <dbReference type="ARBA" id="ARBA00023012"/>
    </source>
</evidence>
<dbReference type="EMBL" id="MVDE01000056">
    <property type="protein sequence ID" value="PKQ60666.1"/>
    <property type="molecule type" value="Genomic_DNA"/>
</dbReference>
<dbReference type="PANTHER" id="PTHR48111:SF40">
    <property type="entry name" value="PHOSPHATE REGULON TRANSCRIPTIONAL REGULATORY PROTEIN PHOB"/>
    <property type="match status" value="1"/>
</dbReference>
<comment type="caution">
    <text evidence="8">The sequence shown here is derived from an EMBL/GenBank/DDBJ whole genome shotgun (WGS) entry which is preliminary data.</text>
</comment>
<dbReference type="PROSITE" id="PS51755">
    <property type="entry name" value="OMPR_PHOB"/>
    <property type="match status" value="1"/>
</dbReference>
<dbReference type="GO" id="GO:0000976">
    <property type="term" value="F:transcription cis-regulatory region binding"/>
    <property type="evidence" value="ECO:0007669"/>
    <property type="project" value="TreeGrafter"/>
</dbReference>
<dbReference type="Gene3D" id="1.10.10.10">
    <property type="entry name" value="Winged helix-like DNA-binding domain superfamily/Winged helix DNA-binding domain"/>
    <property type="match status" value="1"/>
</dbReference>
<feature type="domain" description="Response regulatory" evidence="6">
    <location>
        <begin position="6"/>
        <end position="120"/>
    </location>
</feature>
<evidence type="ECO:0000256" key="5">
    <source>
        <dbReference type="PROSITE-ProRule" id="PRU01091"/>
    </source>
</evidence>
<dbReference type="GO" id="GO:0005829">
    <property type="term" value="C:cytosol"/>
    <property type="evidence" value="ECO:0007669"/>
    <property type="project" value="TreeGrafter"/>
</dbReference>
<dbReference type="CDD" id="cd00383">
    <property type="entry name" value="trans_reg_C"/>
    <property type="match status" value="1"/>
</dbReference>
<sequence length="238" mass="27286">MKNNIRILLVEDEPNFGAVMKNYLEISDFDVVLCKNGKEGLESFENSKYDLCILDVMMPEMDGFTLSKRIKLINPDIPLIFLTAKALKEDIIQGYRLGADDYITKPFDSELLIYKIKAILSRNNGISKAPTIKQYSIGKFIFDPVLRTLTLNNQQEKLSPKESELLSLLCANMNQILPRENALRTIWGDDNFYTTRSMDVYITKLRKYLKPDSNLSIENIHGSGFRLLQINTPFDSTK</sequence>
<dbReference type="PANTHER" id="PTHR48111">
    <property type="entry name" value="REGULATOR OF RPOS"/>
    <property type="match status" value="1"/>
</dbReference>
<feature type="modified residue" description="4-aspartylphosphate" evidence="4">
    <location>
        <position position="55"/>
    </location>
</feature>
<name>A0A2N3HRI8_9BACT</name>
<dbReference type="SUPFAM" id="SSF52172">
    <property type="entry name" value="CheY-like"/>
    <property type="match status" value="1"/>
</dbReference>
<dbReference type="GO" id="GO:0000156">
    <property type="term" value="F:phosphorelay response regulator activity"/>
    <property type="evidence" value="ECO:0007669"/>
    <property type="project" value="TreeGrafter"/>
</dbReference>
<organism evidence="8 9">
    <name type="scientific">Labilibaculum manganireducens</name>
    <dbReference type="NCBI Taxonomy" id="1940525"/>
    <lineage>
        <taxon>Bacteria</taxon>
        <taxon>Pseudomonadati</taxon>
        <taxon>Bacteroidota</taxon>
        <taxon>Bacteroidia</taxon>
        <taxon>Marinilabiliales</taxon>
        <taxon>Marinifilaceae</taxon>
        <taxon>Labilibaculum</taxon>
    </lineage>
</organism>
<dbReference type="PROSITE" id="PS50110">
    <property type="entry name" value="RESPONSE_REGULATORY"/>
    <property type="match status" value="1"/>
</dbReference>
<keyword evidence="9" id="KW-1185">Reference proteome</keyword>
<dbReference type="AlphaFoldDB" id="A0A2N3HRI8"/>
<evidence type="ECO:0000256" key="4">
    <source>
        <dbReference type="PROSITE-ProRule" id="PRU00169"/>
    </source>
</evidence>
<protein>
    <submittedName>
        <fullName evidence="8">DNA-binding response regulator</fullName>
    </submittedName>
</protein>
<dbReference type="GO" id="GO:0032993">
    <property type="term" value="C:protein-DNA complex"/>
    <property type="evidence" value="ECO:0007669"/>
    <property type="project" value="TreeGrafter"/>
</dbReference>